<evidence type="ECO:0000313" key="6">
    <source>
        <dbReference type="Proteomes" id="UP000000440"/>
    </source>
</evidence>
<evidence type="ECO:0000256" key="1">
    <source>
        <dbReference type="ARBA" id="ARBA00005104"/>
    </source>
</evidence>
<dbReference type="EnsemblBacteria" id="BAC09021">
    <property type="protein sequence ID" value="BAC09021"/>
    <property type="gene ID" value="BAC09021"/>
</dbReference>
<dbReference type="EMBL" id="BA000039">
    <property type="protein sequence ID" value="BAC09021.1"/>
    <property type="molecule type" value="Genomic_DNA"/>
</dbReference>
<dbReference type="KEGG" id="tel:tlr1469"/>
<organism evidence="5 6">
    <name type="scientific">Thermosynechococcus vestitus (strain NIES-2133 / IAM M-273 / BP-1)</name>
    <dbReference type="NCBI Taxonomy" id="197221"/>
    <lineage>
        <taxon>Bacteria</taxon>
        <taxon>Bacillati</taxon>
        <taxon>Cyanobacteriota</taxon>
        <taxon>Cyanophyceae</taxon>
        <taxon>Acaryochloridales</taxon>
        <taxon>Thermosynechococcaceae</taxon>
        <taxon>Thermosynechococcus</taxon>
    </lineage>
</organism>
<dbReference type="GO" id="GO:0009231">
    <property type="term" value="P:riboflavin biosynthetic process"/>
    <property type="evidence" value="ECO:0007669"/>
    <property type="project" value="InterPro"/>
</dbReference>
<keyword evidence="6" id="KW-1185">Reference proteome</keyword>
<gene>
    <name evidence="5" type="ordered locus">tlr1469</name>
</gene>
<keyword evidence="3" id="KW-0560">Oxidoreductase</keyword>
<dbReference type="STRING" id="197221.gene:10748069"/>
<dbReference type="eggNOG" id="COG1985">
    <property type="taxonomic scope" value="Bacteria"/>
</dbReference>
<accession>Q8DIW2</accession>
<dbReference type="InterPro" id="IPR024072">
    <property type="entry name" value="DHFR-like_dom_sf"/>
</dbReference>
<dbReference type="PANTHER" id="PTHR38011:SF7">
    <property type="entry name" value="2,5-DIAMINO-6-RIBOSYLAMINO-4(3H)-PYRIMIDINONE 5'-PHOSPHATE REDUCTASE"/>
    <property type="match status" value="1"/>
</dbReference>
<keyword evidence="2" id="KW-0521">NADP</keyword>
<dbReference type="SUPFAM" id="SSF53597">
    <property type="entry name" value="Dihydrofolate reductase-like"/>
    <property type="match status" value="1"/>
</dbReference>
<dbReference type="Pfam" id="PF01872">
    <property type="entry name" value="RibD_C"/>
    <property type="match status" value="1"/>
</dbReference>
<comment type="pathway">
    <text evidence="1">Cofactor biosynthesis; riboflavin biosynthesis.</text>
</comment>
<sequence>MDAVLFGATTLRLGGTAMRLQSPHLIAEREHQGRSPQPLQIVCSASGELDLNLPFFRQPIPRALLTTEKGASRWQGATAFDHCWCAGGEAIDWPQAFAHLQASGVQTLAVLGGGQLFASLLEIGAIDELWLTLCPLLLGSAAPSLYPEGNPCSGKLILLNVLPVGNEVYLHYRLSY</sequence>
<dbReference type="Gene3D" id="3.40.430.10">
    <property type="entry name" value="Dihydrofolate Reductase, subunit A"/>
    <property type="match status" value="1"/>
</dbReference>
<protein>
    <submittedName>
        <fullName evidence="5">Tlr1469 protein</fullName>
    </submittedName>
</protein>
<dbReference type="PANTHER" id="PTHR38011">
    <property type="entry name" value="DIHYDROFOLATE REDUCTASE FAMILY PROTEIN (AFU_ORTHOLOGUE AFUA_8G06820)"/>
    <property type="match status" value="1"/>
</dbReference>
<dbReference type="InterPro" id="IPR050765">
    <property type="entry name" value="Riboflavin_Biosynth_HTPR"/>
</dbReference>
<dbReference type="PATRIC" id="fig|197221.4.peg.1541"/>
<dbReference type="AlphaFoldDB" id="Q8DIW2"/>
<evidence type="ECO:0000259" key="4">
    <source>
        <dbReference type="Pfam" id="PF01872"/>
    </source>
</evidence>
<dbReference type="InterPro" id="IPR002734">
    <property type="entry name" value="RibDG_C"/>
</dbReference>
<dbReference type="GO" id="GO:0008703">
    <property type="term" value="F:5-amino-6-(5-phosphoribosylamino)uracil reductase activity"/>
    <property type="evidence" value="ECO:0007669"/>
    <property type="project" value="InterPro"/>
</dbReference>
<evidence type="ECO:0000313" key="5">
    <source>
        <dbReference type="EMBL" id="BAC09021.1"/>
    </source>
</evidence>
<reference evidence="5 6" key="1">
    <citation type="journal article" date="2002" name="DNA Res.">
        <title>Complete genome structure of the thermophilic cyanobacterium Thermosynechococcus elongatus BP-1.</title>
        <authorList>
            <person name="Nakamura Y."/>
            <person name="Kaneko T."/>
            <person name="Sato S."/>
            <person name="Ikeuchi M."/>
            <person name="Katoh H."/>
            <person name="Sasamoto S."/>
            <person name="Watanabe A."/>
            <person name="Iriguchi M."/>
            <person name="Kawashima K."/>
            <person name="Kimura T."/>
            <person name="Kishida Y."/>
            <person name="Kiyokawa C."/>
            <person name="Kohara M."/>
            <person name="Matsumoto M."/>
            <person name="Matsuno A."/>
            <person name="Nakazaki N."/>
            <person name="Shimpo S."/>
            <person name="Sugimoto M."/>
            <person name="Takeuchi C."/>
            <person name="Yamada M."/>
            <person name="Tabata S."/>
        </authorList>
    </citation>
    <scope>NUCLEOTIDE SEQUENCE [LARGE SCALE GENOMIC DNA]</scope>
    <source>
        <strain evidence="6">IAM M-273 / NIES-2133 / BP-1</strain>
    </source>
</reference>
<dbReference type="Proteomes" id="UP000000440">
    <property type="component" value="Chromosome"/>
</dbReference>
<feature type="domain" description="Bacterial bifunctional deaminase-reductase C-terminal" evidence="4">
    <location>
        <begin position="3"/>
        <end position="168"/>
    </location>
</feature>
<evidence type="ECO:0000256" key="2">
    <source>
        <dbReference type="ARBA" id="ARBA00022857"/>
    </source>
</evidence>
<evidence type="ECO:0000256" key="3">
    <source>
        <dbReference type="ARBA" id="ARBA00023002"/>
    </source>
</evidence>
<proteinExistence type="predicted"/>
<name>Q8DIW2_THEVB</name>